<dbReference type="EMBL" id="FRCJ01000001">
    <property type="protein sequence ID" value="SHL74711.1"/>
    <property type="molecule type" value="Genomic_DNA"/>
</dbReference>
<evidence type="ECO:0000313" key="1">
    <source>
        <dbReference type="EMBL" id="SHL74711.1"/>
    </source>
</evidence>
<dbReference type="RefSeq" id="WP_139294607.1">
    <property type="nucleotide sequence ID" value="NZ_FRCJ01000001.1"/>
</dbReference>
<proteinExistence type="predicted"/>
<dbReference type="InterPro" id="IPR036390">
    <property type="entry name" value="WH_DNA-bd_sf"/>
</dbReference>
<accession>A0A1M7D5B7</accession>
<reference evidence="1 2" key="1">
    <citation type="submission" date="2016-11" db="EMBL/GenBank/DDBJ databases">
        <authorList>
            <person name="Jaros S."/>
            <person name="Januszkiewicz K."/>
            <person name="Wedrychowicz H."/>
        </authorList>
    </citation>
    <scope>NUCLEOTIDE SEQUENCE [LARGE SCALE GENOMIC DNA]</scope>
    <source>
        <strain evidence="1 2">BPI-34</strain>
    </source>
</reference>
<dbReference type="SUPFAM" id="SSF46785">
    <property type="entry name" value="Winged helix' DNA-binding domain"/>
    <property type="match status" value="1"/>
</dbReference>
<dbReference type="OrthoDB" id="1007147at2"/>
<dbReference type="Proteomes" id="UP000184280">
    <property type="component" value="Unassembled WGS sequence"/>
</dbReference>
<protein>
    <submittedName>
        <fullName evidence="1">Uncharacterized protein</fullName>
    </submittedName>
</protein>
<gene>
    <name evidence="1" type="ORF">SAMN04488494_0634</name>
</gene>
<organism evidence="1 2">
    <name type="scientific">Xylanibacter ruminicola</name>
    <name type="common">Prevotella ruminicola</name>
    <dbReference type="NCBI Taxonomy" id="839"/>
    <lineage>
        <taxon>Bacteria</taxon>
        <taxon>Pseudomonadati</taxon>
        <taxon>Bacteroidota</taxon>
        <taxon>Bacteroidia</taxon>
        <taxon>Bacteroidales</taxon>
        <taxon>Prevotellaceae</taxon>
        <taxon>Xylanibacter</taxon>
    </lineage>
</organism>
<name>A0A1M7D5B7_XYLRU</name>
<dbReference type="AlphaFoldDB" id="A0A1M7D5B7"/>
<evidence type="ECO:0000313" key="2">
    <source>
        <dbReference type="Proteomes" id="UP000184280"/>
    </source>
</evidence>
<sequence>MCKGFVRIPRRLFEDKQWNTKRVYSELDAVTDIYTSACIQDRIEADGTVIRRNQLAMSVRSLAERWMWTKSKVERFLAALVKKGYIKIEASRSMTIVTIIDFGVDEDDAPKMQSETLTETPTETLARHQNPDKFRGLRVVSGTPTETPIETPTETASRAYMNDLSISMSIEKKEENNPLNPPKGYEDYDFSNMDKALLEVVFDWLNYKKERREKKYSPRGLKMFYGHLCKLSNNDPAIAKQIVEQSYVNNWAGIFELKQNNYGTASQSTQYNTQTSPSDSELQLQTLRLIEHLGEERRACRAAVR</sequence>